<organism evidence="5 6">
    <name type="scientific">Cyclobacterium plantarum</name>
    <dbReference type="NCBI Taxonomy" id="2716263"/>
    <lineage>
        <taxon>Bacteria</taxon>
        <taxon>Pseudomonadati</taxon>
        <taxon>Bacteroidota</taxon>
        <taxon>Cytophagia</taxon>
        <taxon>Cytophagales</taxon>
        <taxon>Cyclobacteriaceae</taxon>
        <taxon>Cyclobacterium</taxon>
    </lineage>
</organism>
<gene>
    <name evidence="5" type="ORF">G9Q97_04875</name>
</gene>
<evidence type="ECO:0000259" key="4">
    <source>
        <dbReference type="Pfam" id="PF18676"/>
    </source>
</evidence>
<accession>A0ABX0H2W2</accession>
<proteinExistence type="predicted"/>
<dbReference type="Pfam" id="PF07532">
    <property type="entry name" value="Big_4"/>
    <property type="match status" value="1"/>
</dbReference>
<feature type="signal peptide" evidence="1">
    <location>
        <begin position="1"/>
        <end position="23"/>
    </location>
</feature>
<dbReference type="Gene3D" id="2.60.40.2700">
    <property type="match status" value="1"/>
</dbReference>
<sequence>MKLLLKNLLLLILLFFSCQQIRAQSTTVTFNEITNYIGTFGETYDNGGLSFSVTKEANATPNSGIKATETEGYQGTVALNDSNIQPGGIKQWSIQKTDGSLFQFISIFLQEGGVGASTTGTISAYRAGSLIGSPKPIAFNSATDGLKTFDNDPDFYEVDEIRINADDIYNFLDHVTTGPPFSPLDEDPPLVTGITLNGAPPTTSESVTFTVNFSKTALNVSLDDFSLITSGTTGSLAAISGSGNSYQVTVNAISGEGFLRLDLKSGTNITNEDNTSGVPAFSSGNTHSVSACFLENMESLPDASSNFSSNGLSFSLSTGLESESRLGFGAGNSNDFIKNNSMAGTFSISSSSLFTMNTVDLFLSDLSNGDNPTASGTLTITGKNNGNTVFTILKTSGFPVNTTQNGGFFTLDFSTAGDQNYRNTNVDEVEFTIADGFVELLIDNFNFCQEVPDTDTAAPAVQRILLDGNPGSTATSITYIVQFDENALNVSLDDFTLVRTGIAAGTLNQINGTGSTFQVEVTGISGEGSLQLQLNGGTDIADALNNSGPLEYLNGQIHLVGACFSESFEDETDGAVTFSGNGLNFSLTGNWAVKNRIGFGANASAKYLENSGTGPYGIQSTATPVTVNRIGLYLSSFPSGVSPTNDGTLTVTGKLNGNTLYTFQKTTGFPDDFGSTGGYFTLDFETAGASDFSDVLIDELILEPGADFTYLALDNFDFCTDNTAPAGYTVQIDQDAIGETNQDQVSFTFSGAELGSTYNYSFTSSGGGTVVTGSGTISGAEEMVNGIDLTGLSNGTVTLSVTLTDISGNEGAEATAQSTKFINTIPQVSPDVFNSPPYQENASSLLIAETIAISDADGDQLVRAVIQIRGTGVISGDNLSLGDPSPLSLQEVDANTLELTGTADAGTYTSILRTLSFSSDSEDPTLGGIENVRIISIIVEDENGGLSEPANGINNLQLAIEAVNDAPEVVLPSNDEVISNQPLTFNATNGNAISVSDADVGDNSLMVDLTVSNGTLDLADISGLTFVLGSGTDNSNMQFSGNLASINNALEGMVFTSTTDFVGEAILSIEIDDQGNTGSGGSLTANNTLTIQVIAPNAPPLASNVSFTGSLIEGGNLLGQYSYSDAENDTESGSSIQWWLADDAAGTNEEVIAGENGINLTIIPAFLGRFISFEITPGDGINTGNPVKSDYQGPVYTLPLVSTAIPAGIEANAASLGGEVSSEQFSPVTERGLVYNTSGNPDLSDSKILLGSGTGVFSSLVSSLNPNATYYVRAYASNAAGTSFGQEESFTTEKQELTIGGSFTAENKIYDGTNNALILGNELILTSPLPGDDVVLSNLVIEFSDPQRGNDKVVTIVSADLSGTAAGNYSLSLTGAPSALATISPKALSISASEGISKIYGQPEPPFNFTSSGFVAGEDATLLTGSLSREPGENVGSYAITEGDLSAGDNYAIDFTAADFVISPQTLSITANAGQAKVYGQADPVFSFASSGFVAGDDETLLTGSLNREPGENVGSYAITEGDLSAGDNYTIDFTAADFAISPQTLSITANADQTKVYGQADPVFSFASSGFVAGDDETLLTGSLSREPGEDVGSYAITVGNLSAGDNYTIDFTAADFAISPQTLIITANADQTKVYGQADPVFSFASSGFVAGDDETLLTGSLSREPGEDVGSYAITEGNLSAGDNYAIAFTAADFAISPQTLSIMANADQTKVYGQADPVFSFASSGFVAGDDASLLTGSLSREPGEDVGSYAITVGNLSAGDNYAIAFTAADFAISPQTLIITANAGQAKVYGQADPVFSFASSGFVAGDDETLLTGSLSREPGEDVGSYAITEGNLSAGDNYAIAFTAADFAISPQTLSIMANADQTKVYGQADPVFSFASSGFVAGDDASLLTGSLSREPGEDVGSYAITVGNLSAGDNYVIAFTAADFTISPQTLLISANTGQTKSYGQADPVFSFASSGFVAGDDASLLSGSLSREPGEDVGSYAITEGNLSAGDNYAIDFTAADFAISPQTLIITANAGQAKVYGQADPDFSFASSGFVAGDDASLLTGSLSRQPGEEVGSYAVTEGDLSAGDNYTIDFTAADFAISPQTLSITANADQTKVYGQADPVFSFASSGFVAGDDASLLTGSLSREPGEDVGSYAITTGNLSAGVNYTIAFTAADFAISPQTLIITVNAGQAKVYGQADPDFSFASSGFVAGDDETLLTGSLNREPGENVGSYAITEGDLSAGDNYQVLFSGAPFQILPRVKPHILILDETGNAMADPANLLDQTLAAGQMVYLDKVNFDCTDLGEQEIEVSVVDVNANTFTSNTILTVKDQTPPIPMLPTLPVLHSECQLESWETPTAEDNCGGIIIGTPDRNLPIRENTLVTWTFVDLGGNLTSQTQEVIIKDNTSPIIEGVPEDETVYLNGSYQLPDFTQVATAQDNCSLVRFIQSPAAGTRFDQAEKIQVQLLATDAEGNESSTGFEINLLDLNLLAIDDPDLISIPWNSPLESLALPEEIAVHLSNGQEVTIPVEWIIPVLDTRVAGLFQYKGSLELGNIQNPNQLEPSLSILVEDKAFPLGINISTEDFPANIEPGTAVGTLSTQDPQDNVHVYGLSGSAADNQYFGISGNELYWNSQDALPGKTTFTVEVSSTDRAGNIIYETFTLNRLRVALREINVPNTFTPNGDGFNDSWGIKGLRYFKGGKVAVYERSGKRVFYTENPDELWDGTFFGNALPTGTYFWVISTGESGEVRRGVLTIFRD</sequence>
<dbReference type="RefSeq" id="WP_166143728.1">
    <property type="nucleotide sequence ID" value="NZ_JAANYN010000002.1"/>
</dbReference>
<feature type="domain" description="MBG" evidence="4">
    <location>
        <begin position="1389"/>
        <end position="1460"/>
    </location>
</feature>
<dbReference type="NCBIfam" id="TIGR04131">
    <property type="entry name" value="Bac_Flav_CTERM"/>
    <property type="match status" value="1"/>
</dbReference>
<feature type="domain" description="MBG" evidence="4">
    <location>
        <begin position="1863"/>
        <end position="1935"/>
    </location>
</feature>
<evidence type="ECO:0000313" key="5">
    <source>
        <dbReference type="EMBL" id="NHE56145.1"/>
    </source>
</evidence>
<evidence type="ECO:0000259" key="3">
    <source>
        <dbReference type="Pfam" id="PF18657"/>
    </source>
</evidence>
<dbReference type="Pfam" id="PF18676">
    <property type="entry name" value="MBG_2"/>
    <property type="match status" value="11"/>
</dbReference>
<protein>
    <submittedName>
        <fullName evidence="5">T9SS type B sorting domain-containing protein</fullName>
    </submittedName>
</protein>
<feature type="domain" description="Bacterial Ig-like" evidence="2">
    <location>
        <begin position="2502"/>
        <end position="2546"/>
    </location>
</feature>
<feature type="domain" description="MBG" evidence="4">
    <location>
        <begin position="2020"/>
        <end position="2092"/>
    </location>
</feature>
<feature type="domain" description="MBG" evidence="4">
    <location>
        <begin position="1625"/>
        <end position="1697"/>
    </location>
</feature>
<feature type="domain" description="MBG" evidence="4">
    <location>
        <begin position="2179"/>
        <end position="2249"/>
    </location>
</feature>
<keyword evidence="1" id="KW-0732">Signal</keyword>
<evidence type="ECO:0000259" key="2">
    <source>
        <dbReference type="Pfam" id="PF07532"/>
    </source>
</evidence>
<comment type="caution">
    <text evidence="5">The sequence shown here is derived from an EMBL/GenBank/DDBJ whole genome shotgun (WGS) entry which is preliminary data.</text>
</comment>
<feature type="domain" description="MBG" evidence="4">
    <location>
        <begin position="1783"/>
        <end position="1855"/>
    </location>
</feature>
<dbReference type="InterPro" id="IPR026341">
    <property type="entry name" value="T9SS_type_B"/>
</dbReference>
<dbReference type="Proteomes" id="UP000649799">
    <property type="component" value="Unassembled WGS sequence"/>
</dbReference>
<dbReference type="InterPro" id="IPR041248">
    <property type="entry name" value="YDG"/>
</dbReference>
<reference evidence="5 6" key="1">
    <citation type="submission" date="2020-03" db="EMBL/GenBank/DDBJ databases">
        <title>Cyclobacterium plantarum sp. nov., a marine bacterium isolated from a coastal-marine wetland.</title>
        <authorList>
            <person name="Sanchez-Porro C."/>
            <person name="Ventosa A."/>
            <person name="Amoozegar M."/>
        </authorList>
    </citation>
    <scope>NUCLEOTIDE SEQUENCE [LARGE SCALE GENOMIC DNA]</scope>
    <source>
        <strain evidence="5 6">GBPx2</strain>
    </source>
</reference>
<evidence type="ECO:0000313" key="6">
    <source>
        <dbReference type="Proteomes" id="UP000649799"/>
    </source>
</evidence>
<feature type="domain" description="MBG" evidence="4">
    <location>
        <begin position="1546"/>
        <end position="1618"/>
    </location>
</feature>
<name>A0ABX0H2W2_9BACT</name>
<dbReference type="Pfam" id="PF18657">
    <property type="entry name" value="YDG"/>
    <property type="match status" value="1"/>
</dbReference>
<evidence type="ECO:0000256" key="1">
    <source>
        <dbReference type="SAM" id="SignalP"/>
    </source>
</evidence>
<feature type="domain" description="MBG" evidence="4">
    <location>
        <begin position="1467"/>
        <end position="1539"/>
    </location>
</feature>
<dbReference type="Pfam" id="PF13585">
    <property type="entry name" value="CHU_C"/>
    <property type="match status" value="1"/>
</dbReference>
<feature type="chain" id="PRO_5045302637" evidence="1">
    <location>
        <begin position="24"/>
        <end position="2754"/>
    </location>
</feature>
<feature type="domain" description="MBG" evidence="4">
    <location>
        <begin position="1943"/>
        <end position="2013"/>
    </location>
</feature>
<keyword evidence="6" id="KW-1185">Reference proteome</keyword>
<dbReference type="EMBL" id="JAANYN010000002">
    <property type="protein sequence ID" value="NHE56145.1"/>
    <property type="molecule type" value="Genomic_DNA"/>
</dbReference>
<feature type="domain" description="MBG" evidence="4">
    <location>
        <begin position="2099"/>
        <end position="2171"/>
    </location>
</feature>
<dbReference type="InterPro" id="IPR041286">
    <property type="entry name" value="MBG_2"/>
</dbReference>
<dbReference type="PROSITE" id="PS51257">
    <property type="entry name" value="PROKAR_LIPOPROTEIN"/>
    <property type="match status" value="1"/>
</dbReference>
<dbReference type="InterPro" id="IPR011081">
    <property type="entry name" value="Big_4"/>
</dbReference>
<feature type="domain" description="YDG" evidence="3">
    <location>
        <begin position="1296"/>
        <end position="1372"/>
    </location>
</feature>
<feature type="domain" description="MBG" evidence="4">
    <location>
        <begin position="1705"/>
        <end position="1776"/>
    </location>
</feature>